<dbReference type="PANTHER" id="PTHR43240">
    <property type="entry name" value="1,4-DIHYDROXY-2-NAPHTHOYL-COA THIOESTERASE 1"/>
    <property type="match status" value="1"/>
</dbReference>
<evidence type="ECO:0000259" key="2">
    <source>
        <dbReference type="Pfam" id="PF03061"/>
    </source>
</evidence>
<dbReference type="Proteomes" id="UP001606099">
    <property type="component" value="Unassembled WGS sequence"/>
</dbReference>
<evidence type="ECO:0000256" key="1">
    <source>
        <dbReference type="ARBA" id="ARBA00022801"/>
    </source>
</evidence>
<accession>A0ABW7FUC3</accession>
<dbReference type="EC" id="3.1.2.-" evidence="3"/>
<dbReference type="Gene3D" id="3.10.129.10">
    <property type="entry name" value="Hotdog Thioesterase"/>
    <property type="match status" value="1"/>
</dbReference>
<dbReference type="RefSeq" id="WP_394459740.1">
    <property type="nucleotide sequence ID" value="NZ_JBIGHZ010000002.1"/>
</dbReference>
<dbReference type="NCBIfam" id="TIGR00369">
    <property type="entry name" value="unchar_dom_1"/>
    <property type="match status" value="1"/>
</dbReference>
<dbReference type="Pfam" id="PF03061">
    <property type="entry name" value="4HBT"/>
    <property type="match status" value="1"/>
</dbReference>
<gene>
    <name evidence="3" type="ORF">ACG0Z6_06675</name>
</gene>
<dbReference type="CDD" id="cd03443">
    <property type="entry name" value="PaaI_thioesterase"/>
    <property type="match status" value="1"/>
</dbReference>
<evidence type="ECO:0000313" key="3">
    <source>
        <dbReference type="EMBL" id="MFG6447930.1"/>
    </source>
</evidence>
<dbReference type="InterPro" id="IPR006683">
    <property type="entry name" value="Thioestr_dom"/>
</dbReference>
<dbReference type="InterPro" id="IPR029069">
    <property type="entry name" value="HotDog_dom_sf"/>
</dbReference>
<comment type="caution">
    <text evidence="3">The sequence shown here is derived from an EMBL/GenBank/DDBJ whole genome shotgun (WGS) entry which is preliminary data.</text>
</comment>
<reference evidence="3 4" key="1">
    <citation type="submission" date="2024-08" db="EMBL/GenBank/DDBJ databases">
        <authorList>
            <person name="Lu H."/>
        </authorList>
    </citation>
    <scope>NUCLEOTIDE SEQUENCE [LARGE SCALE GENOMIC DNA]</scope>
    <source>
        <strain evidence="3 4">BYS180W</strain>
    </source>
</reference>
<protein>
    <submittedName>
        <fullName evidence="3">PaaI family thioesterase</fullName>
        <ecNumber evidence="3">3.1.2.-</ecNumber>
    </submittedName>
</protein>
<name>A0ABW7FUC3_9BURK</name>
<proteinExistence type="predicted"/>
<dbReference type="PANTHER" id="PTHR43240:SF8">
    <property type="entry name" value="PHENYLACETIC ACID DEGRADATION-RELATED PROTEIN"/>
    <property type="match status" value="1"/>
</dbReference>
<organism evidence="3 4">
    <name type="scientific">Roseateles rivi</name>
    <dbReference type="NCBI Taxonomy" id="3299028"/>
    <lineage>
        <taxon>Bacteria</taxon>
        <taxon>Pseudomonadati</taxon>
        <taxon>Pseudomonadota</taxon>
        <taxon>Betaproteobacteria</taxon>
        <taxon>Burkholderiales</taxon>
        <taxon>Sphaerotilaceae</taxon>
        <taxon>Roseateles</taxon>
    </lineage>
</organism>
<dbReference type="GO" id="GO:0016787">
    <property type="term" value="F:hydrolase activity"/>
    <property type="evidence" value="ECO:0007669"/>
    <property type="project" value="UniProtKB-KW"/>
</dbReference>
<dbReference type="SUPFAM" id="SSF54637">
    <property type="entry name" value="Thioesterase/thiol ester dehydrase-isomerase"/>
    <property type="match status" value="1"/>
</dbReference>
<sequence>MEPSNKPTVAFHDMPQMGLPKLLGIAFDHVGRGRATATLALRPELMAPNGYLHAGTVVSLADTCAGYGCVASLPDGANSFTTIELKSNFLGTAREGQIQCEATLTHGGRTTQVWDATVRQGDRVLAMFRCTQMLLYPRG</sequence>
<feature type="domain" description="Thioesterase" evidence="2">
    <location>
        <begin position="49"/>
        <end position="125"/>
    </location>
</feature>
<evidence type="ECO:0000313" key="4">
    <source>
        <dbReference type="Proteomes" id="UP001606099"/>
    </source>
</evidence>
<dbReference type="EMBL" id="JBIGHZ010000002">
    <property type="protein sequence ID" value="MFG6447930.1"/>
    <property type="molecule type" value="Genomic_DNA"/>
</dbReference>
<dbReference type="InterPro" id="IPR003736">
    <property type="entry name" value="PAAI_dom"/>
</dbReference>
<keyword evidence="1 3" id="KW-0378">Hydrolase</keyword>
<keyword evidence="4" id="KW-1185">Reference proteome</keyword>